<organism evidence="2">
    <name type="scientific">marine sediment metagenome</name>
    <dbReference type="NCBI Taxonomy" id="412755"/>
    <lineage>
        <taxon>unclassified sequences</taxon>
        <taxon>metagenomes</taxon>
        <taxon>ecological metagenomes</taxon>
    </lineage>
</organism>
<comment type="caution">
    <text evidence="2">The sequence shown here is derived from an EMBL/GenBank/DDBJ whole genome shotgun (WGS) entry which is preliminary data.</text>
</comment>
<keyword evidence="1" id="KW-1133">Transmembrane helix</keyword>
<accession>X1KE76</accession>
<feature type="transmembrane region" description="Helical" evidence="1">
    <location>
        <begin position="432"/>
        <end position="449"/>
    </location>
</feature>
<keyword evidence="1" id="KW-0812">Transmembrane</keyword>
<dbReference type="AlphaFoldDB" id="X1KE76"/>
<dbReference type="EMBL" id="BARV01000028">
    <property type="protein sequence ID" value="GAH91940.1"/>
    <property type="molecule type" value="Genomic_DNA"/>
</dbReference>
<evidence type="ECO:0000256" key="1">
    <source>
        <dbReference type="SAM" id="Phobius"/>
    </source>
</evidence>
<keyword evidence="1" id="KW-0472">Membrane</keyword>
<evidence type="ECO:0000313" key="2">
    <source>
        <dbReference type="EMBL" id="GAH91940.1"/>
    </source>
</evidence>
<feature type="transmembrane region" description="Helical" evidence="1">
    <location>
        <begin position="17"/>
        <end position="37"/>
    </location>
</feature>
<reference evidence="2" key="1">
    <citation type="journal article" date="2014" name="Front. Microbiol.">
        <title>High frequency of phylogenetically diverse reductive dehalogenase-homologous genes in deep subseafloor sedimentary metagenomes.</title>
        <authorList>
            <person name="Kawai M."/>
            <person name="Futagami T."/>
            <person name="Toyoda A."/>
            <person name="Takaki Y."/>
            <person name="Nishi S."/>
            <person name="Hori S."/>
            <person name="Arai W."/>
            <person name="Tsubouchi T."/>
            <person name="Morono Y."/>
            <person name="Uchiyama I."/>
            <person name="Ito T."/>
            <person name="Fujiyama A."/>
            <person name="Inagaki F."/>
            <person name="Takami H."/>
        </authorList>
    </citation>
    <scope>NUCLEOTIDE SEQUENCE</scope>
    <source>
        <strain evidence="2">Expedition CK06-06</strain>
    </source>
</reference>
<proteinExistence type="predicted"/>
<gene>
    <name evidence="2" type="ORF">S06H3_00198</name>
</gene>
<protein>
    <submittedName>
        <fullName evidence="2">Uncharacterized protein</fullName>
    </submittedName>
</protein>
<sequence>MSSFTIKLNPSVKELRIWLLKISFGVLFVVFGIFGVFSDVLGATIFEDDFEAYDLGFLVGQGDWVWSFGDDKAEVQSEIKVEGQKAVKFPHYASTYGVKKIGSSVPIGSLGFSFLATSELEYSNYFVFNVRDSTLNKLLFGIYFNRGDTNKVELFAPGFTLLGYYEEDIWYPVDIEWDTDADKVRVKFNNGDWTSWKDPVNPGIPDETRLEHYKNDTNWADFYIDYIAETSFTPTCSLERCDLCEHWFDCEVVGCCWYYNPYFIDFNYCATCSPWEECSWEFCGACLNQETCEAAGCFWTGEYCSWIVSECGGELACQFCLTEETCEAEGCHWNLYSQTCWYEAPVLPYLSWLDYYDEHGGYDEPLSFINNLALTSDNTFADTTALLEGFTISFNTADALARGSALGNVIPKGRGYLKVFDGLFGHYPIGETFIFILIFMVAIGLFRIIRHLRQITKPL</sequence>
<name>X1KE76_9ZZZZ</name>